<evidence type="ECO:0000313" key="3">
    <source>
        <dbReference type="Proteomes" id="UP000078542"/>
    </source>
</evidence>
<name>A0A151ICY3_9HYME</name>
<dbReference type="AlphaFoldDB" id="A0A151ICY3"/>
<gene>
    <name evidence="2" type="ORF">ALC62_11087</name>
</gene>
<keyword evidence="1" id="KW-0175">Coiled coil</keyword>
<protein>
    <submittedName>
        <fullName evidence="2">Uncharacterized protein</fullName>
    </submittedName>
</protein>
<keyword evidence="3" id="KW-1185">Reference proteome</keyword>
<organism evidence="2 3">
    <name type="scientific">Cyphomyrmex costatus</name>
    <dbReference type="NCBI Taxonomy" id="456900"/>
    <lineage>
        <taxon>Eukaryota</taxon>
        <taxon>Metazoa</taxon>
        <taxon>Ecdysozoa</taxon>
        <taxon>Arthropoda</taxon>
        <taxon>Hexapoda</taxon>
        <taxon>Insecta</taxon>
        <taxon>Pterygota</taxon>
        <taxon>Neoptera</taxon>
        <taxon>Endopterygota</taxon>
        <taxon>Hymenoptera</taxon>
        <taxon>Apocrita</taxon>
        <taxon>Aculeata</taxon>
        <taxon>Formicoidea</taxon>
        <taxon>Formicidae</taxon>
        <taxon>Myrmicinae</taxon>
        <taxon>Cyphomyrmex</taxon>
    </lineage>
</organism>
<feature type="coiled-coil region" evidence="1">
    <location>
        <begin position="269"/>
        <end position="317"/>
    </location>
</feature>
<feature type="non-terminal residue" evidence="2">
    <location>
        <position position="1"/>
    </location>
</feature>
<dbReference type="STRING" id="456900.A0A151ICY3"/>
<dbReference type="Proteomes" id="UP000078542">
    <property type="component" value="Unassembled WGS sequence"/>
</dbReference>
<reference evidence="2 3" key="1">
    <citation type="submission" date="2016-03" db="EMBL/GenBank/DDBJ databases">
        <title>Cyphomyrmex costatus WGS genome.</title>
        <authorList>
            <person name="Nygaard S."/>
            <person name="Hu H."/>
            <person name="Boomsma J."/>
            <person name="Zhang G."/>
        </authorList>
    </citation>
    <scope>NUCLEOTIDE SEQUENCE [LARGE SCALE GENOMIC DNA]</scope>
    <source>
        <strain evidence="2">MS0001</strain>
        <tissue evidence="2">Whole body</tissue>
    </source>
</reference>
<sequence length="352" mass="41664">RDESPTRSEIQQRLGTNLAQVLFDYSHQEAVTLLDSVPAKLSQQLCCISEDSQLKADAIGTWAEKQKNLKSYLHSDILALGEEELKKFQTEIEVITQKKMKDEFAEECRILEAEKRFAIRCNADEIHSKYEEYFKAAQQELAEKLQVELMDTDVKRNKELQEAITKVQMDTTRDVLRKIRPQMNWVVTSLYNELEQTRRAQKEKMIIEFNSIMRKQHLKFDAIITEIERKKMEELHIQRHELETRNVMNIFYTFFLEGLRNSLQLQAINKHFEEKIKSLHELIAKQEKTMNTMREKITKYRSKNKVLQEKIDALTKEFQKFINFAFNTLPEHADFLLPLDLLSVNSTNEEDR</sequence>
<evidence type="ECO:0000313" key="2">
    <source>
        <dbReference type="EMBL" id="KYM98237.1"/>
    </source>
</evidence>
<accession>A0A151ICY3</accession>
<dbReference type="EMBL" id="KQ978002">
    <property type="protein sequence ID" value="KYM98237.1"/>
    <property type="molecule type" value="Genomic_DNA"/>
</dbReference>
<evidence type="ECO:0000256" key="1">
    <source>
        <dbReference type="SAM" id="Coils"/>
    </source>
</evidence>
<proteinExistence type="predicted"/>